<feature type="compositionally biased region" description="Basic residues" evidence="1">
    <location>
        <begin position="209"/>
        <end position="240"/>
    </location>
</feature>
<dbReference type="InterPro" id="IPR003431">
    <property type="entry name" value="B-propeller_Phytase"/>
</dbReference>
<dbReference type="Pfam" id="PF02333">
    <property type="entry name" value="Phytase"/>
    <property type="match status" value="1"/>
</dbReference>
<comment type="caution">
    <text evidence="3">The sequence shown here is derived from an EMBL/GenBank/DDBJ whole genome shotgun (WGS) entry which is preliminary data.</text>
</comment>
<evidence type="ECO:0000256" key="1">
    <source>
        <dbReference type="SAM" id="MobiDB-lite"/>
    </source>
</evidence>
<dbReference type="Gene3D" id="2.120.10.30">
    <property type="entry name" value="TolB, C-terminal domain"/>
    <property type="match status" value="1"/>
</dbReference>
<feature type="region of interest" description="Disordered" evidence="1">
    <location>
        <begin position="1"/>
        <end position="41"/>
    </location>
</feature>
<dbReference type="EMBL" id="JADOGI010000061">
    <property type="protein sequence ID" value="MBF8188206.1"/>
    <property type="molecule type" value="Genomic_DNA"/>
</dbReference>
<dbReference type="GO" id="GO:0016158">
    <property type="term" value="F:inositol hexakisphosphate 3-phosphatase activity"/>
    <property type="evidence" value="ECO:0007669"/>
    <property type="project" value="InterPro"/>
</dbReference>
<keyword evidence="4" id="KW-1185">Reference proteome</keyword>
<organism evidence="3 4">
    <name type="scientific">Nonomuraea cypriaca</name>
    <dbReference type="NCBI Taxonomy" id="1187855"/>
    <lineage>
        <taxon>Bacteria</taxon>
        <taxon>Bacillati</taxon>
        <taxon>Actinomycetota</taxon>
        <taxon>Actinomycetes</taxon>
        <taxon>Streptosporangiales</taxon>
        <taxon>Streptosporangiaceae</taxon>
        <taxon>Nonomuraea</taxon>
    </lineage>
</organism>
<name>A0A931A8H4_9ACTN</name>
<dbReference type="InterPro" id="IPR011042">
    <property type="entry name" value="6-blade_b-propeller_TolB-like"/>
</dbReference>
<sequence>MPSRGGTAGHGQRAQQGQHDRGTSHRTPPRRTGSPRLYPNINSLYRHTDQCSAPFTPGDDPAIWVHPGRPGASVVIATAKEGGLYAYSLTGAVLQHVPAEPPPGPDHEPGRLNNVDLVHGPRRRAVRAAPRPRRDLLGHRRRGRAARPRPRFAPRRRPLRPALRPVLHGRIRGPRGVELPCLPRAALRRPQPHRLLPGAGHDRGTRAARCVRRTPRPARRVPPHGRRRGPHLGVRSKPRRVTPSQGA</sequence>
<feature type="domain" description="BPP" evidence="2">
    <location>
        <begin position="48"/>
        <end position="118"/>
    </location>
</feature>
<accession>A0A931A8H4</accession>
<evidence type="ECO:0000313" key="4">
    <source>
        <dbReference type="Proteomes" id="UP000605361"/>
    </source>
</evidence>
<dbReference type="SUPFAM" id="SSF50956">
    <property type="entry name" value="Thermostable phytase (3-phytase)"/>
    <property type="match status" value="1"/>
</dbReference>
<evidence type="ECO:0000313" key="3">
    <source>
        <dbReference type="EMBL" id="MBF8188206.1"/>
    </source>
</evidence>
<feature type="region of interest" description="Disordered" evidence="1">
    <location>
        <begin position="189"/>
        <end position="247"/>
    </location>
</feature>
<protein>
    <submittedName>
        <fullName evidence="3">Phytase</fullName>
    </submittedName>
</protein>
<evidence type="ECO:0000259" key="2">
    <source>
        <dbReference type="Pfam" id="PF02333"/>
    </source>
</evidence>
<proteinExistence type="predicted"/>
<feature type="region of interest" description="Disordered" evidence="1">
    <location>
        <begin position="137"/>
        <end position="161"/>
    </location>
</feature>
<gene>
    <name evidence="3" type="ORF">ITP53_21225</name>
</gene>
<dbReference type="AlphaFoldDB" id="A0A931A8H4"/>
<feature type="compositionally biased region" description="Basic residues" evidence="1">
    <location>
        <begin position="139"/>
        <end position="159"/>
    </location>
</feature>
<reference evidence="3" key="1">
    <citation type="submission" date="2020-11" db="EMBL/GenBank/DDBJ databases">
        <title>Whole-genome analyses of Nonomuraea sp. K274.</title>
        <authorList>
            <person name="Veyisoglu A."/>
        </authorList>
    </citation>
    <scope>NUCLEOTIDE SEQUENCE</scope>
    <source>
        <strain evidence="3">K274</strain>
    </source>
</reference>
<dbReference type="Proteomes" id="UP000605361">
    <property type="component" value="Unassembled WGS sequence"/>
</dbReference>